<feature type="compositionally biased region" description="Basic and acidic residues" evidence="1">
    <location>
        <begin position="37"/>
        <end position="57"/>
    </location>
</feature>
<evidence type="ECO:0000313" key="2">
    <source>
        <dbReference type="EMBL" id="RSH89448.1"/>
    </source>
</evidence>
<feature type="compositionally biased region" description="Basic and acidic residues" evidence="1">
    <location>
        <begin position="288"/>
        <end position="297"/>
    </location>
</feature>
<comment type="caution">
    <text evidence="2">The sequence shown here is derived from an EMBL/GenBank/DDBJ whole genome shotgun (WGS) entry which is preliminary data.</text>
</comment>
<feature type="compositionally biased region" description="Polar residues" evidence="1">
    <location>
        <begin position="16"/>
        <end position="36"/>
    </location>
</feature>
<proteinExistence type="predicted"/>
<feature type="compositionally biased region" description="Low complexity" evidence="1">
    <location>
        <begin position="226"/>
        <end position="245"/>
    </location>
</feature>
<dbReference type="Proteomes" id="UP000279259">
    <property type="component" value="Unassembled WGS sequence"/>
</dbReference>
<organism evidence="2 3">
    <name type="scientific">Saitozyma podzolica</name>
    <dbReference type="NCBI Taxonomy" id="1890683"/>
    <lineage>
        <taxon>Eukaryota</taxon>
        <taxon>Fungi</taxon>
        <taxon>Dikarya</taxon>
        <taxon>Basidiomycota</taxon>
        <taxon>Agaricomycotina</taxon>
        <taxon>Tremellomycetes</taxon>
        <taxon>Tremellales</taxon>
        <taxon>Trimorphomycetaceae</taxon>
        <taxon>Saitozyma</taxon>
    </lineage>
</organism>
<feature type="region of interest" description="Disordered" evidence="1">
    <location>
        <begin position="197"/>
        <end position="297"/>
    </location>
</feature>
<name>A0A427YEB7_9TREE</name>
<evidence type="ECO:0000256" key="1">
    <source>
        <dbReference type="SAM" id="MobiDB-lite"/>
    </source>
</evidence>
<gene>
    <name evidence="2" type="ORF">EHS25_001997</name>
</gene>
<sequence>MDTTTSTDSQQATSTIGSQLAVSSHPSRSAPTVSETYRNKVEKAYDFPKPPQRDGKPIRIDGDTISKVDSSNIRDHESTLKSAFTSFLQNQEVRERFSGILKSDEDIEFVSNQTYEELESAMTDIYNSMTDHERECYPKAWKIRPVLSSLLCNSKDDTDAWTKIHVAGLGVIATPISDDNATKTKFPQAYLTQETWFVKDIERPRPGTQSVDQDHGDSTTSRADGDSTTSLTDGDSTSSRTDTSGLFAKELDKTDASPFQQSKQDETSSAPGATDTDDSDESSDAEGLELHRCASRS</sequence>
<dbReference type="AlphaFoldDB" id="A0A427YEB7"/>
<feature type="compositionally biased region" description="Low complexity" evidence="1">
    <location>
        <begin position="1"/>
        <end position="15"/>
    </location>
</feature>
<feature type="compositionally biased region" description="Polar residues" evidence="1">
    <location>
        <begin position="257"/>
        <end position="271"/>
    </location>
</feature>
<protein>
    <submittedName>
        <fullName evidence="2">Uncharacterized protein</fullName>
    </submittedName>
</protein>
<keyword evidence="3" id="KW-1185">Reference proteome</keyword>
<dbReference type="EMBL" id="RSCD01000013">
    <property type="protein sequence ID" value="RSH89448.1"/>
    <property type="molecule type" value="Genomic_DNA"/>
</dbReference>
<feature type="compositionally biased region" description="Acidic residues" evidence="1">
    <location>
        <begin position="275"/>
        <end position="287"/>
    </location>
</feature>
<evidence type="ECO:0000313" key="3">
    <source>
        <dbReference type="Proteomes" id="UP000279259"/>
    </source>
</evidence>
<reference evidence="2 3" key="1">
    <citation type="submission" date="2018-11" db="EMBL/GenBank/DDBJ databases">
        <title>Genome sequence of Saitozyma podzolica DSM 27192.</title>
        <authorList>
            <person name="Aliyu H."/>
            <person name="Gorte O."/>
            <person name="Ochsenreither K."/>
        </authorList>
    </citation>
    <scope>NUCLEOTIDE SEQUENCE [LARGE SCALE GENOMIC DNA]</scope>
    <source>
        <strain evidence="2 3">DSM 27192</strain>
    </source>
</reference>
<dbReference type="OrthoDB" id="10362591at2759"/>
<feature type="region of interest" description="Disordered" evidence="1">
    <location>
        <begin position="1"/>
        <end position="57"/>
    </location>
</feature>
<accession>A0A427YEB7</accession>